<evidence type="ECO:0000313" key="9">
    <source>
        <dbReference type="EMBL" id="KAK7466538.1"/>
    </source>
</evidence>
<proteinExistence type="inferred from homology"/>
<accession>A0ABD0J9V6</accession>
<evidence type="ECO:0000256" key="5">
    <source>
        <dbReference type="ARBA" id="ARBA00022786"/>
    </source>
</evidence>
<dbReference type="GO" id="GO:0006508">
    <property type="term" value="P:proteolysis"/>
    <property type="evidence" value="ECO:0007669"/>
    <property type="project" value="UniProtKB-KW"/>
</dbReference>
<keyword evidence="4" id="KW-0645">Protease</keyword>
<evidence type="ECO:0000256" key="6">
    <source>
        <dbReference type="ARBA" id="ARBA00022801"/>
    </source>
</evidence>
<dbReference type="InterPro" id="IPR028889">
    <property type="entry name" value="USP"/>
</dbReference>
<feature type="domain" description="USP" evidence="8">
    <location>
        <begin position="44"/>
        <end position="481"/>
    </location>
</feature>
<comment type="catalytic activity">
    <reaction evidence="1">
        <text>Thiol-dependent hydrolysis of ester, thioester, amide, peptide and isopeptide bonds formed by the C-terminal Gly of ubiquitin (a 76-residue protein attached to proteins as an intracellular targeting signal).</text>
        <dbReference type="EC" id="3.4.19.12"/>
    </reaction>
</comment>
<comment type="caution">
    <text evidence="9">The sequence shown here is derived from an EMBL/GenBank/DDBJ whole genome shotgun (WGS) entry which is preliminary data.</text>
</comment>
<dbReference type="PROSITE" id="PS00973">
    <property type="entry name" value="USP_2"/>
    <property type="match status" value="1"/>
</dbReference>
<dbReference type="PANTHER" id="PTHR24006:SF888">
    <property type="entry name" value="UBIQUITIN CARBOXYL-TERMINAL HYDROLASE 30"/>
    <property type="match status" value="1"/>
</dbReference>
<dbReference type="PANTHER" id="PTHR24006">
    <property type="entry name" value="UBIQUITIN CARBOXYL-TERMINAL HYDROLASE"/>
    <property type="match status" value="1"/>
</dbReference>
<dbReference type="Pfam" id="PF00443">
    <property type="entry name" value="UCH"/>
    <property type="match status" value="1"/>
</dbReference>
<dbReference type="GO" id="GO:0004843">
    <property type="term" value="F:cysteine-type deubiquitinase activity"/>
    <property type="evidence" value="ECO:0007669"/>
    <property type="project" value="UniProtKB-EC"/>
</dbReference>
<sequence>LGGATAAFLAAVYVFWGPPRKRQRRGSVEQAPASHKRGTRYFATSLEETEIQTEVGWNSWAACPSLLRWLNAQCTQQHVSSGSLIAAVLKLLKVLNNSSDESAVDVYSPAPVLTAMERKGWMISPGQQDCHELMHAMSETLEEEVSRAPRVLSLFDVKALHLQDSKNSYQLQSSAWTRSCGSLPVLPGRHESPLHGLLASQAVCLTCGFRCPVKYDMFDSLSLNLPQYSTFDGVSVESLLQKYVRPEMLEGASCPNCVKNREVDVRAPQSLVQRTLTIGKLPQCLCLHIQRLQIYPVGVLIKRQDHVTFPETLTMDPYLYNKAGSHMLSKQGLCGGKMASHSTLGTSAPVNLLRALNYDASCARNGLFLRPPSPLVVPGPVAGVSQNDPTSVTDVNHNGPTFFKSQTGGQYVYRLTSIVSHLGDGTSGHFVTYRRGPTTMKSEQQQQLSETWWLTSDCTVERASLDTVLSCQAYMLFYERV</sequence>
<dbReference type="InterPro" id="IPR050164">
    <property type="entry name" value="Peptidase_C19"/>
</dbReference>
<dbReference type="Proteomes" id="UP001519460">
    <property type="component" value="Unassembled WGS sequence"/>
</dbReference>
<keyword evidence="7" id="KW-0788">Thiol protease</keyword>
<name>A0ABD0J9V6_9CAEN</name>
<keyword evidence="10" id="KW-1185">Reference proteome</keyword>
<evidence type="ECO:0000313" key="10">
    <source>
        <dbReference type="Proteomes" id="UP001519460"/>
    </source>
</evidence>
<dbReference type="Gene3D" id="3.90.70.10">
    <property type="entry name" value="Cysteine proteinases"/>
    <property type="match status" value="1"/>
</dbReference>
<protein>
    <recommendedName>
        <fullName evidence="3">ubiquitinyl hydrolase 1</fullName>
        <ecNumber evidence="3">3.4.19.12</ecNumber>
    </recommendedName>
</protein>
<dbReference type="InterPro" id="IPR001394">
    <property type="entry name" value="Peptidase_C19_UCH"/>
</dbReference>
<dbReference type="EC" id="3.4.19.12" evidence="3"/>
<keyword evidence="6" id="KW-0378">Hydrolase</keyword>
<dbReference type="PROSITE" id="PS50235">
    <property type="entry name" value="USP_3"/>
    <property type="match status" value="1"/>
</dbReference>
<evidence type="ECO:0000259" key="8">
    <source>
        <dbReference type="PROSITE" id="PS50235"/>
    </source>
</evidence>
<dbReference type="SUPFAM" id="SSF54001">
    <property type="entry name" value="Cysteine proteinases"/>
    <property type="match status" value="1"/>
</dbReference>
<comment type="similarity">
    <text evidence="2">Belongs to the peptidase C19 family.</text>
</comment>
<dbReference type="InterPro" id="IPR018200">
    <property type="entry name" value="USP_CS"/>
</dbReference>
<organism evidence="9 10">
    <name type="scientific">Batillaria attramentaria</name>
    <dbReference type="NCBI Taxonomy" id="370345"/>
    <lineage>
        <taxon>Eukaryota</taxon>
        <taxon>Metazoa</taxon>
        <taxon>Spiralia</taxon>
        <taxon>Lophotrochozoa</taxon>
        <taxon>Mollusca</taxon>
        <taxon>Gastropoda</taxon>
        <taxon>Caenogastropoda</taxon>
        <taxon>Sorbeoconcha</taxon>
        <taxon>Cerithioidea</taxon>
        <taxon>Batillariidae</taxon>
        <taxon>Batillaria</taxon>
    </lineage>
</organism>
<evidence type="ECO:0000256" key="3">
    <source>
        <dbReference type="ARBA" id="ARBA00012759"/>
    </source>
</evidence>
<evidence type="ECO:0000256" key="1">
    <source>
        <dbReference type="ARBA" id="ARBA00000707"/>
    </source>
</evidence>
<reference evidence="9 10" key="1">
    <citation type="journal article" date="2023" name="Sci. Data">
        <title>Genome assembly of the Korean intertidal mud-creeper Batillaria attramentaria.</title>
        <authorList>
            <person name="Patra A.K."/>
            <person name="Ho P.T."/>
            <person name="Jun S."/>
            <person name="Lee S.J."/>
            <person name="Kim Y."/>
            <person name="Won Y.J."/>
        </authorList>
    </citation>
    <scope>NUCLEOTIDE SEQUENCE [LARGE SCALE GENOMIC DNA]</scope>
    <source>
        <strain evidence="9">Wonlab-2016</strain>
    </source>
</reference>
<evidence type="ECO:0000256" key="7">
    <source>
        <dbReference type="ARBA" id="ARBA00022807"/>
    </source>
</evidence>
<dbReference type="InterPro" id="IPR038765">
    <property type="entry name" value="Papain-like_cys_pep_sf"/>
</dbReference>
<gene>
    <name evidence="9" type="ORF">BaRGS_00037360</name>
</gene>
<dbReference type="AlphaFoldDB" id="A0ABD0J9V6"/>
<evidence type="ECO:0000256" key="4">
    <source>
        <dbReference type="ARBA" id="ARBA00022670"/>
    </source>
</evidence>
<dbReference type="EMBL" id="JACVVK020000556">
    <property type="protein sequence ID" value="KAK7466538.1"/>
    <property type="molecule type" value="Genomic_DNA"/>
</dbReference>
<keyword evidence="5" id="KW-0833">Ubl conjugation pathway</keyword>
<evidence type="ECO:0000256" key="2">
    <source>
        <dbReference type="ARBA" id="ARBA00009085"/>
    </source>
</evidence>
<feature type="non-terminal residue" evidence="9">
    <location>
        <position position="1"/>
    </location>
</feature>